<protein>
    <submittedName>
        <fullName evidence="6">LuxR C-terminal-related transcriptional regulator</fullName>
    </submittedName>
</protein>
<dbReference type="SMART" id="SM00421">
    <property type="entry name" value="HTH_LUXR"/>
    <property type="match status" value="1"/>
</dbReference>
<feature type="compositionally biased region" description="Basic and acidic residues" evidence="4">
    <location>
        <begin position="276"/>
        <end position="285"/>
    </location>
</feature>
<name>A0ABT5U0R0_9MICO</name>
<dbReference type="PROSITE" id="PS50043">
    <property type="entry name" value="HTH_LUXR_2"/>
    <property type="match status" value="1"/>
</dbReference>
<gene>
    <name evidence="6" type="ORF">PU560_15640</name>
</gene>
<dbReference type="PRINTS" id="PR00038">
    <property type="entry name" value="HTHLUXR"/>
</dbReference>
<evidence type="ECO:0000256" key="3">
    <source>
        <dbReference type="ARBA" id="ARBA00023163"/>
    </source>
</evidence>
<feature type="non-terminal residue" evidence="6">
    <location>
        <position position="1"/>
    </location>
</feature>
<dbReference type="Gene3D" id="1.10.10.10">
    <property type="entry name" value="Winged helix-like DNA-binding domain superfamily/Winged helix DNA-binding domain"/>
    <property type="match status" value="1"/>
</dbReference>
<keyword evidence="3" id="KW-0804">Transcription</keyword>
<feature type="domain" description="HTH luxR-type" evidence="5">
    <location>
        <begin position="279"/>
        <end position="344"/>
    </location>
</feature>
<dbReference type="CDD" id="cd06170">
    <property type="entry name" value="LuxR_C_like"/>
    <property type="match status" value="1"/>
</dbReference>
<dbReference type="InterPro" id="IPR036388">
    <property type="entry name" value="WH-like_DNA-bd_sf"/>
</dbReference>
<sequence>TLAGLVALQAGELDVADAVLERALTGGQGGGCARQRLLLLRAWVAMVRGRPEEARAAVAEVREGTPAPRDLIVLRSLEVGLARHTGDLSALVQAWQDAREIVLRFPVDLFMLPALGELLVTASRLDDRARLETHVQEAWTLLGRLGDPVLWSVPLHWAAVQAALLAERPGDLAPHAAALAGLAGESALAAAMTAAGQAWVRVLAAEVDAVEVEQAARGLATAGLPWDASRLAAHAAARTENRGDLVRLLACAQELCPDDTPPESQLEAAPAGSTPDEDRSADHGGLSAREREVAHLVLAGMTYREVGEVIDISPRTVEHHVARIRRRLNVSTRGELLVRLRELLGADPGGRAARVPSESGLR</sequence>
<dbReference type="EMBL" id="JARACI010001168">
    <property type="protein sequence ID" value="MDD9207888.1"/>
    <property type="molecule type" value="Genomic_DNA"/>
</dbReference>
<dbReference type="Proteomes" id="UP001165561">
    <property type="component" value="Unassembled WGS sequence"/>
</dbReference>
<evidence type="ECO:0000259" key="5">
    <source>
        <dbReference type="PROSITE" id="PS50043"/>
    </source>
</evidence>
<keyword evidence="7" id="KW-1185">Reference proteome</keyword>
<dbReference type="PANTHER" id="PTHR44688:SF16">
    <property type="entry name" value="DNA-BINDING TRANSCRIPTIONAL ACTIVATOR DEVR_DOSR"/>
    <property type="match status" value="1"/>
</dbReference>
<keyword evidence="2" id="KW-0238">DNA-binding</keyword>
<dbReference type="Pfam" id="PF00196">
    <property type="entry name" value="GerE"/>
    <property type="match status" value="1"/>
</dbReference>
<evidence type="ECO:0000313" key="6">
    <source>
        <dbReference type="EMBL" id="MDD9207888.1"/>
    </source>
</evidence>
<dbReference type="InterPro" id="IPR000792">
    <property type="entry name" value="Tscrpt_reg_LuxR_C"/>
</dbReference>
<dbReference type="SUPFAM" id="SSF46894">
    <property type="entry name" value="C-terminal effector domain of the bipartite response regulators"/>
    <property type="match status" value="1"/>
</dbReference>
<keyword evidence="1" id="KW-0805">Transcription regulation</keyword>
<comment type="caution">
    <text evidence="6">The sequence shown here is derived from an EMBL/GenBank/DDBJ whole genome shotgun (WGS) entry which is preliminary data.</text>
</comment>
<accession>A0ABT5U0R0</accession>
<evidence type="ECO:0000313" key="7">
    <source>
        <dbReference type="Proteomes" id="UP001165561"/>
    </source>
</evidence>
<evidence type="ECO:0000256" key="1">
    <source>
        <dbReference type="ARBA" id="ARBA00023015"/>
    </source>
</evidence>
<proteinExistence type="predicted"/>
<dbReference type="PROSITE" id="PS00622">
    <property type="entry name" value="HTH_LUXR_1"/>
    <property type="match status" value="1"/>
</dbReference>
<reference evidence="6" key="1">
    <citation type="submission" date="2023-02" db="EMBL/GenBank/DDBJ databases">
        <title>Georgenia sp.10Sc9-8, isolated from a soil sample collected from the Taklamakan desert.</title>
        <authorList>
            <person name="Liu S."/>
        </authorList>
    </citation>
    <scope>NUCLEOTIDE SEQUENCE</scope>
    <source>
        <strain evidence="6">10Sc9-8</strain>
    </source>
</reference>
<organism evidence="6 7">
    <name type="scientific">Georgenia halotolerans</name>
    <dbReference type="NCBI Taxonomy" id="3028317"/>
    <lineage>
        <taxon>Bacteria</taxon>
        <taxon>Bacillati</taxon>
        <taxon>Actinomycetota</taxon>
        <taxon>Actinomycetes</taxon>
        <taxon>Micrococcales</taxon>
        <taxon>Bogoriellaceae</taxon>
        <taxon>Georgenia</taxon>
    </lineage>
</organism>
<feature type="region of interest" description="Disordered" evidence="4">
    <location>
        <begin position="259"/>
        <end position="285"/>
    </location>
</feature>
<evidence type="ECO:0000256" key="4">
    <source>
        <dbReference type="SAM" id="MobiDB-lite"/>
    </source>
</evidence>
<evidence type="ECO:0000256" key="2">
    <source>
        <dbReference type="ARBA" id="ARBA00023125"/>
    </source>
</evidence>
<dbReference type="InterPro" id="IPR016032">
    <property type="entry name" value="Sig_transdc_resp-reg_C-effctor"/>
</dbReference>
<dbReference type="PANTHER" id="PTHR44688">
    <property type="entry name" value="DNA-BINDING TRANSCRIPTIONAL ACTIVATOR DEVR_DOSR"/>
    <property type="match status" value="1"/>
</dbReference>